<gene>
    <name evidence="12" type="ORF">CRE_12372</name>
</gene>
<dbReference type="PROSITE" id="PS51885">
    <property type="entry name" value="NEPRILYSIN"/>
    <property type="match status" value="1"/>
</dbReference>
<keyword evidence="9" id="KW-0812">Transmembrane</keyword>
<dbReference type="InterPro" id="IPR024079">
    <property type="entry name" value="MetalloPept_cat_dom_sf"/>
</dbReference>
<proteinExistence type="inferred from homology"/>
<evidence type="ECO:0000259" key="11">
    <source>
        <dbReference type="Pfam" id="PF05649"/>
    </source>
</evidence>
<evidence type="ECO:0000313" key="12">
    <source>
        <dbReference type="EMBL" id="EFP01897.1"/>
    </source>
</evidence>
<keyword evidence="7" id="KW-0482">Metalloprotease</keyword>
<feature type="domain" description="Peptidase M13 N-terminal" evidence="11">
    <location>
        <begin position="354"/>
        <end position="419"/>
    </location>
</feature>
<accession>E3NK63</accession>
<evidence type="ECO:0000256" key="3">
    <source>
        <dbReference type="ARBA" id="ARBA00022670"/>
    </source>
</evidence>
<dbReference type="Proteomes" id="UP000008281">
    <property type="component" value="Unassembled WGS sequence"/>
</dbReference>
<dbReference type="AlphaFoldDB" id="E3NK63"/>
<protein>
    <recommendedName>
        <fullName evidence="14">Peptidase M13 C-terminal domain-containing protein</fullName>
    </recommendedName>
</protein>
<feature type="domain" description="Peptidase M13 N-terminal" evidence="11">
    <location>
        <begin position="107"/>
        <end position="331"/>
    </location>
</feature>
<keyword evidence="13" id="KW-1185">Reference proteome</keyword>
<evidence type="ECO:0000256" key="6">
    <source>
        <dbReference type="ARBA" id="ARBA00022833"/>
    </source>
</evidence>
<dbReference type="Pfam" id="PF01431">
    <property type="entry name" value="Peptidase_M13"/>
    <property type="match status" value="1"/>
</dbReference>
<dbReference type="Gene3D" id="1.10.1380.10">
    <property type="entry name" value="Neutral endopeptidase , domain2"/>
    <property type="match status" value="1"/>
</dbReference>
<feature type="compositionally biased region" description="Polar residues" evidence="8">
    <location>
        <begin position="60"/>
        <end position="72"/>
    </location>
</feature>
<dbReference type="Gene3D" id="3.40.390.10">
    <property type="entry name" value="Collagenase (Catalytic Domain)"/>
    <property type="match status" value="2"/>
</dbReference>
<feature type="compositionally biased region" description="Basic and acidic residues" evidence="8">
    <location>
        <begin position="526"/>
        <end position="541"/>
    </location>
</feature>
<dbReference type="eggNOG" id="KOG3624">
    <property type="taxonomic scope" value="Eukaryota"/>
</dbReference>
<keyword evidence="9" id="KW-1133">Transmembrane helix</keyword>
<evidence type="ECO:0000256" key="7">
    <source>
        <dbReference type="ARBA" id="ARBA00023049"/>
    </source>
</evidence>
<dbReference type="InterPro" id="IPR042089">
    <property type="entry name" value="Peptidase_M13_dom_2"/>
</dbReference>
<keyword evidence="5" id="KW-0378">Hydrolase</keyword>
<dbReference type="PANTHER" id="PTHR11733:SF7">
    <property type="entry name" value="NEPRILYSIN METALLOPEPTIDASE FAMILY-RELATED"/>
    <property type="match status" value="1"/>
</dbReference>
<dbReference type="GO" id="GO:0016485">
    <property type="term" value="P:protein processing"/>
    <property type="evidence" value="ECO:0007669"/>
    <property type="project" value="TreeGrafter"/>
</dbReference>
<feature type="region of interest" description="Disordered" evidence="8">
    <location>
        <begin position="48"/>
        <end position="80"/>
    </location>
</feature>
<dbReference type="InterPro" id="IPR018497">
    <property type="entry name" value="Peptidase_M13_C"/>
</dbReference>
<dbReference type="CDD" id="cd08662">
    <property type="entry name" value="M13"/>
    <property type="match status" value="1"/>
</dbReference>
<organism evidence="13">
    <name type="scientific">Caenorhabditis remanei</name>
    <name type="common">Caenorhabditis vulgaris</name>
    <dbReference type="NCBI Taxonomy" id="31234"/>
    <lineage>
        <taxon>Eukaryota</taxon>
        <taxon>Metazoa</taxon>
        <taxon>Ecdysozoa</taxon>
        <taxon>Nematoda</taxon>
        <taxon>Chromadorea</taxon>
        <taxon>Rhabditida</taxon>
        <taxon>Rhabditina</taxon>
        <taxon>Rhabditomorpha</taxon>
        <taxon>Rhabditoidea</taxon>
        <taxon>Rhabditidae</taxon>
        <taxon>Peloderinae</taxon>
        <taxon>Caenorhabditis</taxon>
    </lineage>
</organism>
<dbReference type="InterPro" id="IPR008753">
    <property type="entry name" value="Peptidase_M13_N"/>
</dbReference>
<dbReference type="PANTHER" id="PTHR11733">
    <property type="entry name" value="ZINC METALLOPROTEASE FAMILY M13 NEPRILYSIN-RELATED"/>
    <property type="match status" value="1"/>
</dbReference>
<comment type="cofactor">
    <cofactor evidence="1">
        <name>Zn(2+)</name>
        <dbReference type="ChEBI" id="CHEBI:29105"/>
    </cofactor>
</comment>
<dbReference type="GO" id="GO:0004222">
    <property type="term" value="F:metalloendopeptidase activity"/>
    <property type="evidence" value="ECO:0007669"/>
    <property type="project" value="InterPro"/>
</dbReference>
<evidence type="ECO:0000259" key="10">
    <source>
        <dbReference type="Pfam" id="PF01431"/>
    </source>
</evidence>
<reference evidence="12" key="1">
    <citation type="submission" date="2007-07" db="EMBL/GenBank/DDBJ databases">
        <title>PCAP assembly of the Caenorhabditis remanei genome.</title>
        <authorList>
            <consortium name="The Caenorhabditis remanei Sequencing Consortium"/>
            <person name="Wilson R.K."/>
        </authorList>
    </citation>
    <scope>NUCLEOTIDE SEQUENCE [LARGE SCALE GENOMIC DNA]</scope>
    <source>
        <strain evidence="12">PB4641</strain>
    </source>
</reference>
<dbReference type="GO" id="GO:0005886">
    <property type="term" value="C:plasma membrane"/>
    <property type="evidence" value="ECO:0007669"/>
    <property type="project" value="TreeGrafter"/>
</dbReference>
<comment type="similarity">
    <text evidence="2">Belongs to the peptidase M13 family.</text>
</comment>
<keyword evidence="3" id="KW-0645">Protease</keyword>
<evidence type="ECO:0000256" key="1">
    <source>
        <dbReference type="ARBA" id="ARBA00001947"/>
    </source>
</evidence>
<feature type="domain" description="Peptidase M13 C-terminal" evidence="10">
    <location>
        <begin position="479"/>
        <end position="682"/>
    </location>
</feature>
<dbReference type="InParanoid" id="E3NK63"/>
<dbReference type="EMBL" id="DS268783">
    <property type="protein sequence ID" value="EFP01897.1"/>
    <property type="molecule type" value="Genomic_DNA"/>
</dbReference>
<dbReference type="OrthoDB" id="5828345at2759"/>
<feature type="transmembrane region" description="Helical" evidence="9">
    <location>
        <begin position="12"/>
        <end position="32"/>
    </location>
</feature>
<evidence type="ECO:0000256" key="9">
    <source>
        <dbReference type="SAM" id="Phobius"/>
    </source>
</evidence>
<evidence type="ECO:0008006" key="14">
    <source>
        <dbReference type="Google" id="ProtNLM"/>
    </source>
</evidence>
<sequence length="683" mass="77784">MPGKKPPSSLTAGLSCLIIVAMALITAFILMMTGRDNPMVLVPAKPWKSETPVTSRPPIKSSSTQKVPTSATKTEETTRKPRNVCESPECIALAHQLHNWKNPSIDPCQNFYEYTCGKFNEHSLPSFSRLSRKGKLMHTMLNKFLAKNETSNSISENSMRLFYLKCKGFWNPKTFQKLLIEMWREVTALFRDLGSWPYLDENWDDSKLDLNDAITRMANYGLPTFGLFRLYTAENYTVIVRASTMMNAGNSTGEVFKAVLKLNGIDADEQLLEDDLKLVRELEKDISNMSSESDGVASLSELQAAVPSIDFEKVIRHFINSSIDDEMWSKVKENVMVLKFPLFFNQTRNEVLNDFSFPALRVLVQHYFDRGNLQIASELVDDIKGHLINTFENSTWLHPETKKNAIRKVEMMKKIIGYPEEYDAPGTLDKVYESLNFSSSDSYFQLNLKNFKFNMQLTLTLNPMSSFLKMTKTDILEANAFHLRSRNWLGINIALLDDPFFDSTYPKYAQIAGVGAIIGHEIGHGFDPNGRERDENGKENDWWTPEDSAEYDRRAQCLIDQYDEFDDPDFGKNLNGSITIGEIVADLIGVDVAWKTYKSLDMSAEPSIIGFENYSLDKLFYQLKALNWCGTGAEYDLEDQLKFVHPTESFRINGIFSNMKSFAETFNCPVGSPMNPEKKCELF</sequence>
<dbReference type="Pfam" id="PF05649">
    <property type="entry name" value="Peptidase_M13_N"/>
    <property type="match status" value="2"/>
</dbReference>
<keyword evidence="4" id="KW-0479">Metal-binding</keyword>
<name>E3NK63_CAERE</name>
<keyword evidence="9" id="KW-0472">Membrane</keyword>
<dbReference type="GO" id="GO:0046872">
    <property type="term" value="F:metal ion binding"/>
    <property type="evidence" value="ECO:0007669"/>
    <property type="project" value="UniProtKB-KW"/>
</dbReference>
<feature type="region of interest" description="Disordered" evidence="8">
    <location>
        <begin position="526"/>
        <end position="545"/>
    </location>
</feature>
<dbReference type="SUPFAM" id="SSF55486">
    <property type="entry name" value="Metalloproteases ('zincins'), catalytic domain"/>
    <property type="match status" value="1"/>
</dbReference>
<evidence type="ECO:0000256" key="8">
    <source>
        <dbReference type="SAM" id="MobiDB-lite"/>
    </source>
</evidence>
<evidence type="ECO:0000256" key="5">
    <source>
        <dbReference type="ARBA" id="ARBA00022801"/>
    </source>
</evidence>
<evidence type="ECO:0000313" key="13">
    <source>
        <dbReference type="Proteomes" id="UP000008281"/>
    </source>
</evidence>
<evidence type="ECO:0000256" key="2">
    <source>
        <dbReference type="ARBA" id="ARBA00007357"/>
    </source>
</evidence>
<evidence type="ECO:0000256" key="4">
    <source>
        <dbReference type="ARBA" id="ARBA00022723"/>
    </source>
</evidence>
<dbReference type="OMA" id="NGKENDW"/>
<dbReference type="HOGENOM" id="CLU_006187_5_0_1"/>
<dbReference type="MEROPS" id="M13.A18"/>
<keyword evidence="6" id="KW-0862">Zinc</keyword>
<dbReference type="InterPro" id="IPR000718">
    <property type="entry name" value="Peptidase_M13"/>
</dbReference>
<dbReference type="PROSITE" id="PS51257">
    <property type="entry name" value="PROKAR_LIPOPROTEIN"/>
    <property type="match status" value="1"/>
</dbReference>